<dbReference type="SUPFAM" id="SSF101898">
    <property type="entry name" value="NHL repeat"/>
    <property type="match status" value="1"/>
</dbReference>
<dbReference type="GO" id="GO:0005576">
    <property type="term" value="C:extracellular region"/>
    <property type="evidence" value="ECO:0007669"/>
    <property type="project" value="UniProtKB-SubCell"/>
</dbReference>
<dbReference type="PANTHER" id="PTHR10009">
    <property type="entry name" value="PROTEIN YELLOW-RELATED"/>
    <property type="match status" value="1"/>
</dbReference>
<feature type="chain" id="PRO_5013260892" description="Gluconolactonase" evidence="3">
    <location>
        <begin position="20"/>
        <end position="353"/>
    </location>
</feature>
<evidence type="ECO:0008006" key="6">
    <source>
        <dbReference type="Google" id="ProtNLM"/>
    </source>
</evidence>
<dbReference type="InterPro" id="IPR017996">
    <property type="entry name" value="MRJP/yellow-related"/>
</dbReference>
<dbReference type="AlphaFoldDB" id="A0A261TZA1"/>
<evidence type="ECO:0000256" key="2">
    <source>
        <dbReference type="ARBA" id="ARBA00022525"/>
    </source>
</evidence>
<dbReference type="EMBL" id="NEVP01000004">
    <property type="protein sequence ID" value="OZI53943.1"/>
    <property type="molecule type" value="Genomic_DNA"/>
</dbReference>
<comment type="subcellular location">
    <subcellularLocation>
        <location evidence="1">Secreted</location>
    </subcellularLocation>
</comment>
<keyword evidence="3" id="KW-0732">Signal</keyword>
<comment type="caution">
    <text evidence="4">The sequence shown here is derived from an EMBL/GenBank/DDBJ whole genome shotgun (WGS) entry which is preliminary data.</text>
</comment>
<reference evidence="4 5" key="1">
    <citation type="submission" date="2017-05" db="EMBL/GenBank/DDBJ databases">
        <title>Complete and WGS of Bordetella genogroups.</title>
        <authorList>
            <person name="Spilker T."/>
            <person name="LiPuma J."/>
        </authorList>
    </citation>
    <scope>NUCLEOTIDE SEQUENCE [LARGE SCALE GENOMIC DNA]</scope>
    <source>
        <strain evidence="4 5">AU10456</strain>
    </source>
</reference>
<protein>
    <recommendedName>
        <fullName evidence="6">Gluconolactonase</fullName>
    </recommendedName>
</protein>
<name>A0A261TZA1_9BORD</name>
<proteinExistence type="predicted"/>
<dbReference type="PANTHER" id="PTHR10009:SF18">
    <property type="entry name" value="PROTEIN YELLOW-LIKE PROTEIN"/>
    <property type="match status" value="1"/>
</dbReference>
<keyword evidence="2" id="KW-0964">Secreted</keyword>
<dbReference type="Pfam" id="PF03022">
    <property type="entry name" value="MRJP"/>
    <property type="match status" value="1"/>
</dbReference>
<dbReference type="InterPro" id="IPR011042">
    <property type="entry name" value="6-blade_b-propeller_TolB-like"/>
</dbReference>
<keyword evidence="5" id="KW-1185">Reference proteome</keyword>
<evidence type="ECO:0000256" key="1">
    <source>
        <dbReference type="ARBA" id="ARBA00004613"/>
    </source>
</evidence>
<organism evidence="4 5">
    <name type="scientific">Bordetella genomosp. 5</name>
    <dbReference type="NCBI Taxonomy" id="1395608"/>
    <lineage>
        <taxon>Bacteria</taxon>
        <taxon>Pseudomonadati</taxon>
        <taxon>Pseudomonadota</taxon>
        <taxon>Betaproteobacteria</taxon>
        <taxon>Burkholderiales</taxon>
        <taxon>Alcaligenaceae</taxon>
        <taxon>Bordetella</taxon>
    </lineage>
</organism>
<gene>
    <name evidence="4" type="ORF">CAL25_05730</name>
</gene>
<dbReference type="Proteomes" id="UP000216913">
    <property type="component" value="Unassembled WGS sequence"/>
</dbReference>
<evidence type="ECO:0000313" key="5">
    <source>
        <dbReference type="Proteomes" id="UP000216913"/>
    </source>
</evidence>
<evidence type="ECO:0000256" key="3">
    <source>
        <dbReference type="SAM" id="SignalP"/>
    </source>
</evidence>
<feature type="signal peptide" evidence="3">
    <location>
        <begin position="1"/>
        <end position="19"/>
    </location>
</feature>
<sequence>MQRVVLTATAALIVGSAHAASGPALEVLAELPIRPGNAAAADGNRVFATVHPFDGPRGVQLIEITSRTGYKPWPSAALQNDGKTFGDDKIDSPLGIYADRRGAVWITDMGFNVGKTRIWAFDAKTGKQLHRIVLDEAIAPKGSFLQDLVVDDKNGWVYLADIANPGLVAVEIATGKSRRFGGHGSLQADPKAVMRINDQDINFGGKPASVAVNPLTLSADGETLYFGAMNGLAWYSVPAKLFREGANDAAIGQAIARVGAKPVSDGAATDAAGNHYFTNVNDKGIDRLTPQGQLEPYVRDARLDWPDSVHFGADNWIYISVNQLYRTQPFTGQPDAGKPPYLIMRVRAAPAKK</sequence>
<accession>A0A261TZA1</accession>
<evidence type="ECO:0000313" key="4">
    <source>
        <dbReference type="EMBL" id="OZI53943.1"/>
    </source>
</evidence>
<dbReference type="Gene3D" id="2.120.10.30">
    <property type="entry name" value="TolB, C-terminal domain"/>
    <property type="match status" value="1"/>
</dbReference>